<name>M6S1D5_LEPIR</name>
<proteinExistence type="predicted"/>
<gene>
    <name evidence="1" type="ORF">LEP1GSC116_2668</name>
</gene>
<dbReference type="Proteomes" id="UP000012092">
    <property type="component" value="Unassembled WGS sequence"/>
</dbReference>
<evidence type="ECO:0000313" key="1">
    <source>
        <dbReference type="EMBL" id="EMO06813.1"/>
    </source>
</evidence>
<protein>
    <submittedName>
        <fullName evidence="1">Uncharacterized protein</fullName>
    </submittedName>
</protein>
<evidence type="ECO:0000313" key="2">
    <source>
        <dbReference type="Proteomes" id="UP000012092"/>
    </source>
</evidence>
<reference evidence="1 2" key="1">
    <citation type="submission" date="2013-01" db="EMBL/GenBank/DDBJ databases">
        <authorList>
            <person name="Harkins D.M."/>
            <person name="Durkin A.S."/>
            <person name="Brinkac L.M."/>
            <person name="Haft D.H."/>
            <person name="Selengut J.D."/>
            <person name="Sanka R."/>
            <person name="DePew J."/>
            <person name="Purushe J."/>
            <person name="Picardeau M."/>
            <person name="Werts C."/>
            <person name="Goarant C."/>
            <person name="Vinetz J.M."/>
            <person name="Sutton G.G."/>
            <person name="Nierman W.C."/>
            <person name="Fouts D.E."/>
        </authorList>
    </citation>
    <scope>NUCLEOTIDE SEQUENCE [LARGE SCALE GENOMIC DNA]</scope>
    <source>
        <strain evidence="1 2">Verdun HP</strain>
    </source>
</reference>
<dbReference type="AlphaFoldDB" id="M6S1D5"/>
<organism evidence="1 2">
    <name type="scientific">Leptospira interrogans serovar Icterohaemorrhagiae str. Verdun HP</name>
    <dbReference type="NCBI Taxonomy" id="1049910"/>
    <lineage>
        <taxon>Bacteria</taxon>
        <taxon>Pseudomonadati</taxon>
        <taxon>Spirochaetota</taxon>
        <taxon>Spirochaetia</taxon>
        <taxon>Leptospirales</taxon>
        <taxon>Leptospiraceae</taxon>
        <taxon>Leptospira</taxon>
    </lineage>
</organism>
<sequence length="192" mass="22320">MELNLLRKYHLVYQRKNRERLTNNLDKYHAFEEIAGLVPLEQNLKGDKYKISLEKYLDRKKTTEISDEWKTVVKAPKQLDGMKKFYVLASSEEGIDLNLQSLSELERDTLVRVYLSGGVSEAEDIRSYVVTSRGKYEQIVPALIAKGLVVDVCFVDEKFVRVFVIPDEILKYVQTHPILPSVKKEQNRELKN</sequence>
<dbReference type="EMBL" id="AHNZ02000168">
    <property type="protein sequence ID" value="EMO06813.1"/>
    <property type="molecule type" value="Genomic_DNA"/>
</dbReference>
<accession>M6S1D5</accession>
<comment type="caution">
    <text evidence="1">The sequence shown here is derived from an EMBL/GenBank/DDBJ whole genome shotgun (WGS) entry which is preliminary data.</text>
</comment>